<evidence type="ECO:0000313" key="2">
    <source>
        <dbReference type="EMBL" id="EGW54321.1"/>
    </source>
</evidence>
<comment type="caution">
    <text evidence="2">The sequence shown here is derived from an EMBL/GenBank/DDBJ whole genome shotgun (WGS) entry which is preliminary data.</text>
</comment>
<gene>
    <name evidence="2" type="ORF">TevJSym_an00280</name>
</gene>
<keyword evidence="3" id="KW-1185">Reference proteome</keyword>
<reference evidence="2 3" key="1">
    <citation type="journal article" date="2011" name="ISME J.">
        <title>The endosymbionts of the deep-sea tubeworms Riftia pachyptila and Tevnia jerichonana share an identical physiology as revealed by proteogenomic analyses.</title>
        <authorList>
            <person name="Gardebrecht A."/>
            <person name="Markert S."/>
            <person name="Felbeck H."/>
            <person name="Thuermer A."/>
            <person name="Albrecht D."/>
            <person name="Wollherr A."/>
            <person name="Kabisch J."/>
            <person name="Lehmann R."/>
            <person name="Daniel R."/>
            <person name="Liesegang H."/>
            <person name="Hecker M."/>
            <person name="Sievert S.M."/>
            <person name="Schweder T."/>
        </authorList>
    </citation>
    <scope>NUCLEOTIDE SEQUENCE [LARGE SCALE GENOMIC DNA]</scope>
</reference>
<protein>
    <submittedName>
        <fullName evidence="2">Uncharacterized protein</fullName>
    </submittedName>
</protein>
<dbReference type="AlphaFoldDB" id="G2FFR9"/>
<proteinExistence type="predicted"/>
<sequence>MQEQPEPRRGARSSVATGKALDGQIGNSEAGTDRGLHLENPSLSKEVTDRSEQLRARLQHC</sequence>
<feature type="region of interest" description="Disordered" evidence="1">
    <location>
        <begin position="1"/>
        <end position="61"/>
    </location>
</feature>
<organism evidence="2 3">
    <name type="scientific">endosymbiont of Tevnia jerichonana</name>
    <name type="common">vent Tica</name>
    <dbReference type="NCBI Taxonomy" id="1049564"/>
    <lineage>
        <taxon>Bacteria</taxon>
        <taxon>Pseudomonadati</taxon>
        <taxon>Pseudomonadota</taxon>
        <taxon>Gammaproteobacteria</taxon>
        <taxon>sulfur-oxidizing symbionts</taxon>
    </lineage>
</organism>
<evidence type="ECO:0000313" key="3">
    <source>
        <dbReference type="Proteomes" id="UP000005167"/>
    </source>
</evidence>
<evidence type="ECO:0000256" key="1">
    <source>
        <dbReference type="SAM" id="MobiDB-lite"/>
    </source>
</evidence>
<feature type="compositionally biased region" description="Basic and acidic residues" evidence="1">
    <location>
        <begin position="46"/>
        <end position="55"/>
    </location>
</feature>
<name>G2FFR9_9GAMM</name>
<dbReference type="Proteomes" id="UP000005167">
    <property type="component" value="Unassembled WGS sequence"/>
</dbReference>
<dbReference type="EMBL" id="AFZB01000014">
    <property type="protein sequence ID" value="EGW54321.1"/>
    <property type="molecule type" value="Genomic_DNA"/>
</dbReference>
<accession>G2FFR9</accession>